<feature type="coiled-coil region" evidence="1">
    <location>
        <begin position="30"/>
        <end position="57"/>
    </location>
</feature>
<keyword evidence="5" id="KW-1185">Reference proteome</keyword>
<gene>
    <name evidence="4" type="ORF">HLVA_01210</name>
</gene>
<dbReference type="Proteomes" id="UP001321582">
    <property type="component" value="Chromosome"/>
</dbReference>
<dbReference type="RefSeq" id="WP_307904504.1">
    <property type="nucleotide sequence ID" value="NZ_AP027059.1"/>
</dbReference>
<feature type="transmembrane region" description="Helical" evidence="2">
    <location>
        <begin position="6"/>
        <end position="22"/>
    </location>
</feature>
<dbReference type="InterPro" id="IPR000160">
    <property type="entry name" value="GGDEF_dom"/>
</dbReference>
<feature type="domain" description="GGDEF" evidence="3">
    <location>
        <begin position="97"/>
        <end position="224"/>
    </location>
</feature>
<dbReference type="AlphaFoldDB" id="A0AAU9DE09"/>
<accession>A0AAU9DE09</accession>
<keyword evidence="2" id="KW-1133">Transmembrane helix</keyword>
<protein>
    <recommendedName>
        <fullName evidence="3">GGDEF domain-containing protein</fullName>
    </recommendedName>
</protein>
<sequence length="224" mass="26186">MDIILKVAIIILGVIILLFIRSQKKIKYEKMILEDENESLKTDNEDIKEQLKKGRKINMELYSEINNESNNLEIENAKLFYKNLESELYRKGRNSAFIFSVIIVSIDYYEEYKKLYTEKVEEFKNRLETDLNYGRRKIDILSRGKKDDSWILLLPMTDKDGAAVVIDRIKNISKKYSDNPVISLTIVALEVENCEDVNEIFFNLEERVKKLQNSGGNTSIVDKI</sequence>
<proteinExistence type="predicted"/>
<keyword evidence="1" id="KW-0175">Coiled coil</keyword>
<dbReference type="KEGG" id="haby:HLVA_01210"/>
<name>A0AAU9DE09_9FUSO</name>
<dbReference type="Pfam" id="PF00990">
    <property type="entry name" value="GGDEF"/>
    <property type="match status" value="1"/>
</dbReference>
<organism evidence="4 5">
    <name type="scientific">Haliovirga abyssi</name>
    <dbReference type="NCBI Taxonomy" id="2996794"/>
    <lineage>
        <taxon>Bacteria</taxon>
        <taxon>Fusobacteriati</taxon>
        <taxon>Fusobacteriota</taxon>
        <taxon>Fusobacteriia</taxon>
        <taxon>Fusobacteriales</taxon>
        <taxon>Haliovirgaceae</taxon>
        <taxon>Haliovirga</taxon>
    </lineage>
</organism>
<evidence type="ECO:0000313" key="5">
    <source>
        <dbReference type="Proteomes" id="UP001321582"/>
    </source>
</evidence>
<evidence type="ECO:0000259" key="3">
    <source>
        <dbReference type="PROSITE" id="PS50887"/>
    </source>
</evidence>
<reference evidence="4 5" key="1">
    <citation type="submission" date="2022-11" db="EMBL/GenBank/DDBJ databases">
        <title>Haliovirga abyssi gen. nov., sp. nov., a mesophilic fermentative bacterium isolated from the Iheya North hydrothermal field and the proposal of Haliovirgaceae fam. nov.</title>
        <authorList>
            <person name="Miyazaki U."/>
            <person name="Tame A."/>
            <person name="Miyazaki J."/>
            <person name="Takai K."/>
            <person name="Sawayama S."/>
            <person name="Kitajima M."/>
            <person name="Okamoto A."/>
            <person name="Nakagawa S."/>
        </authorList>
    </citation>
    <scope>NUCLEOTIDE SEQUENCE [LARGE SCALE GENOMIC DNA]</scope>
    <source>
        <strain evidence="4 5">IC12</strain>
    </source>
</reference>
<evidence type="ECO:0000313" key="4">
    <source>
        <dbReference type="EMBL" id="BDU49552.1"/>
    </source>
</evidence>
<dbReference type="EMBL" id="AP027059">
    <property type="protein sequence ID" value="BDU49552.1"/>
    <property type="molecule type" value="Genomic_DNA"/>
</dbReference>
<evidence type="ECO:0000256" key="1">
    <source>
        <dbReference type="SAM" id="Coils"/>
    </source>
</evidence>
<dbReference type="PROSITE" id="PS50887">
    <property type="entry name" value="GGDEF"/>
    <property type="match status" value="1"/>
</dbReference>
<keyword evidence="2" id="KW-0812">Transmembrane</keyword>
<keyword evidence="2" id="KW-0472">Membrane</keyword>
<evidence type="ECO:0000256" key="2">
    <source>
        <dbReference type="SAM" id="Phobius"/>
    </source>
</evidence>